<dbReference type="Proteomes" id="UP000324781">
    <property type="component" value="Unassembled WGS sequence"/>
</dbReference>
<evidence type="ECO:0000313" key="2">
    <source>
        <dbReference type="Proteomes" id="UP000324781"/>
    </source>
</evidence>
<organism evidence="1 2">
    <name type="scientific">Thermoclostridium caenicola</name>
    <dbReference type="NCBI Taxonomy" id="659425"/>
    <lineage>
        <taxon>Bacteria</taxon>
        <taxon>Bacillati</taxon>
        <taxon>Bacillota</taxon>
        <taxon>Clostridia</taxon>
        <taxon>Eubacteriales</taxon>
        <taxon>Oscillospiraceae</taxon>
        <taxon>Thermoclostridium</taxon>
    </lineage>
</organism>
<dbReference type="AlphaFoldDB" id="A0A1M6E870"/>
<evidence type="ECO:0008006" key="3">
    <source>
        <dbReference type="Google" id="ProtNLM"/>
    </source>
</evidence>
<name>A0A1M6E870_9FIRM</name>
<evidence type="ECO:0000313" key="1">
    <source>
        <dbReference type="EMBL" id="SHI81641.1"/>
    </source>
</evidence>
<keyword evidence="2" id="KW-1185">Reference proteome</keyword>
<dbReference type="SUPFAM" id="SSF57802">
    <property type="entry name" value="Rubredoxin-like"/>
    <property type="match status" value="1"/>
</dbReference>
<gene>
    <name evidence="1" type="ORF">SAMN05444373_101112</name>
</gene>
<dbReference type="RefSeq" id="WP_149678222.1">
    <property type="nucleotide sequence ID" value="NZ_FQZP01000011.1"/>
</dbReference>
<reference evidence="1 2" key="1">
    <citation type="submission" date="2016-11" db="EMBL/GenBank/DDBJ databases">
        <authorList>
            <person name="Varghese N."/>
            <person name="Submissions S."/>
        </authorList>
    </citation>
    <scope>NUCLEOTIDE SEQUENCE [LARGE SCALE GENOMIC DNA]</scope>
    <source>
        <strain evidence="1 2">DSM 19027</strain>
    </source>
</reference>
<dbReference type="EMBL" id="FQZP01000011">
    <property type="protein sequence ID" value="SHI81641.1"/>
    <property type="molecule type" value="Genomic_DNA"/>
</dbReference>
<sequence>MANYECQRCGRMFERRGLENVCPVCAPLDEEDFKKIKDFLSEHQGASTTEVMQHTGVSLRQIKRYLKEERLEIVGDNKGFLRCELCGKPVNSGRFCDICYREGTAKQLKGVKITPYGKFKEDKHKYTREVRYYEKDEK</sequence>
<proteinExistence type="predicted"/>
<accession>A0A1M6E870</accession>
<dbReference type="OrthoDB" id="1739831at2"/>
<protein>
    <recommendedName>
        <fullName evidence="3">Flagellar operon protein TIGR03826</fullName>
    </recommendedName>
</protein>